<feature type="region of interest" description="Disordered" evidence="1">
    <location>
        <begin position="1"/>
        <end position="36"/>
    </location>
</feature>
<feature type="compositionally biased region" description="Low complexity" evidence="1">
    <location>
        <begin position="7"/>
        <end position="34"/>
    </location>
</feature>
<keyword evidence="3" id="KW-1185">Reference proteome</keyword>
<sequence length="87" mass="9975">MGNCFENNNNISNNNNNNNNNSNNNNNNNNNNNSRSIKSALDKCLEACDYLVLAGNFINYKYINTERQALTIVNTRYHQHHAILGHY</sequence>
<dbReference type="Proteomes" id="UP000735302">
    <property type="component" value="Unassembled WGS sequence"/>
</dbReference>
<reference evidence="2 3" key="1">
    <citation type="journal article" date="2021" name="Elife">
        <title>Chloroplast acquisition without the gene transfer in kleptoplastic sea slugs, Plakobranchus ocellatus.</title>
        <authorList>
            <person name="Maeda T."/>
            <person name="Takahashi S."/>
            <person name="Yoshida T."/>
            <person name="Shimamura S."/>
            <person name="Takaki Y."/>
            <person name="Nagai Y."/>
            <person name="Toyoda A."/>
            <person name="Suzuki Y."/>
            <person name="Arimoto A."/>
            <person name="Ishii H."/>
            <person name="Satoh N."/>
            <person name="Nishiyama T."/>
            <person name="Hasebe M."/>
            <person name="Maruyama T."/>
            <person name="Minagawa J."/>
            <person name="Obokata J."/>
            <person name="Shigenobu S."/>
        </authorList>
    </citation>
    <scope>NUCLEOTIDE SEQUENCE [LARGE SCALE GENOMIC DNA]</scope>
</reference>
<comment type="caution">
    <text evidence="2">The sequence shown here is derived from an EMBL/GenBank/DDBJ whole genome shotgun (WGS) entry which is preliminary data.</text>
</comment>
<evidence type="ECO:0000313" key="3">
    <source>
        <dbReference type="Proteomes" id="UP000735302"/>
    </source>
</evidence>
<evidence type="ECO:0000313" key="2">
    <source>
        <dbReference type="EMBL" id="GFO32084.1"/>
    </source>
</evidence>
<protein>
    <submittedName>
        <fullName evidence="2">Uncharacterized protein</fullName>
    </submittedName>
</protein>
<name>A0AAV4CLW3_9GAST</name>
<dbReference type="EMBL" id="BLXT01006564">
    <property type="protein sequence ID" value="GFO32084.1"/>
    <property type="molecule type" value="Genomic_DNA"/>
</dbReference>
<gene>
    <name evidence="2" type="ORF">PoB_005858900</name>
</gene>
<organism evidence="2 3">
    <name type="scientific">Plakobranchus ocellatus</name>
    <dbReference type="NCBI Taxonomy" id="259542"/>
    <lineage>
        <taxon>Eukaryota</taxon>
        <taxon>Metazoa</taxon>
        <taxon>Spiralia</taxon>
        <taxon>Lophotrochozoa</taxon>
        <taxon>Mollusca</taxon>
        <taxon>Gastropoda</taxon>
        <taxon>Heterobranchia</taxon>
        <taxon>Euthyneura</taxon>
        <taxon>Panpulmonata</taxon>
        <taxon>Sacoglossa</taxon>
        <taxon>Placobranchoidea</taxon>
        <taxon>Plakobranchidae</taxon>
        <taxon>Plakobranchus</taxon>
    </lineage>
</organism>
<accession>A0AAV4CLW3</accession>
<evidence type="ECO:0000256" key="1">
    <source>
        <dbReference type="SAM" id="MobiDB-lite"/>
    </source>
</evidence>
<dbReference type="AlphaFoldDB" id="A0AAV4CLW3"/>
<proteinExistence type="predicted"/>